<organism evidence="9 10">
    <name type="scientific">Molorchus minor</name>
    <dbReference type="NCBI Taxonomy" id="1323400"/>
    <lineage>
        <taxon>Eukaryota</taxon>
        <taxon>Metazoa</taxon>
        <taxon>Ecdysozoa</taxon>
        <taxon>Arthropoda</taxon>
        <taxon>Hexapoda</taxon>
        <taxon>Insecta</taxon>
        <taxon>Pterygota</taxon>
        <taxon>Neoptera</taxon>
        <taxon>Endopterygota</taxon>
        <taxon>Coleoptera</taxon>
        <taxon>Polyphaga</taxon>
        <taxon>Cucujiformia</taxon>
        <taxon>Chrysomeloidea</taxon>
        <taxon>Cerambycidae</taxon>
        <taxon>Lamiinae</taxon>
        <taxon>Monochamini</taxon>
        <taxon>Molorchus</taxon>
    </lineage>
</organism>
<comment type="similarity">
    <text evidence="1 5">Belongs to the glycosyl hydrolase 35 family.</text>
</comment>
<gene>
    <name evidence="9" type="ORF">NQ317_016414</name>
</gene>
<feature type="domain" description="Glycoside hydrolase 35 catalytic" evidence="6">
    <location>
        <begin position="27"/>
        <end position="359"/>
    </location>
</feature>
<accession>A0ABQ9K101</accession>
<sequence length="621" mass="72000">MESLPTLYEYYTSDGITEGLSVNQPYFKLNGKNITLYSGSMHYFRVPQEFWRDRLRKMRAAGLNAVETYVPWNLHEPEPGSYDFGHGGTDMQEFLDIEKFLKTAQEEDLLAIVRPGPFICAEFEFGGLPSWLLRERGIKFRTSDEKFMSHVTRYFNVLLKILALLQFTKGGPIIALQVENEYGSTEDTDANPPVVPDSVYVEQLRQLMLTNNITEILFTSDSPYDHGSVGSLPTLFQTANFNTDPEKQFEALKKLQKDKPSMATEFWSGWFSHWSEKPYEGNVEVFRNVYERILEYPASVNLYMFHGGTSWGFLNGANMPKVSQSTYQPDITSYDYDAPLTEYGDYNEKYHVVKELIEKYNPIKTRLPEAPEAPKRIAYPNVQIDKYLPYNEIIGRLPIIQNMELLSMEWLPINNNTGQKFGYIVYRKTNITITPETVLKIKGYVYDSVNVYINDHQTLVNATVDLMVENLGRNNYGGLDQFYQYKGLWEGVFLDDQEIFEWQIFPLEFKKSWTQNLDKWVDFDSTNQASLDTGLYKGTLMLNDTQDTFLDMTKWNKGMVIVNDFVLGRFWRIGPQQSLYLPAPLLRNGTNEIIVFEQFAPNDELEFSENPVAFNQYRKFG</sequence>
<evidence type="ECO:0000256" key="2">
    <source>
        <dbReference type="ARBA" id="ARBA00022801"/>
    </source>
</evidence>
<dbReference type="InterPro" id="IPR048913">
    <property type="entry name" value="BetaGal_gal-bd"/>
</dbReference>
<dbReference type="EMBL" id="JAPWTJ010000089">
    <property type="protein sequence ID" value="KAJ8983195.1"/>
    <property type="molecule type" value="Genomic_DNA"/>
</dbReference>
<dbReference type="Pfam" id="PF21317">
    <property type="entry name" value="BetaGal_ABD_1"/>
    <property type="match status" value="1"/>
</dbReference>
<dbReference type="Gene3D" id="3.20.20.80">
    <property type="entry name" value="Glycosidases"/>
    <property type="match status" value="1"/>
</dbReference>
<evidence type="ECO:0000313" key="10">
    <source>
        <dbReference type="Proteomes" id="UP001162164"/>
    </source>
</evidence>
<keyword evidence="2 4" id="KW-0378">Hydrolase</keyword>
<proteinExistence type="inferred from homology"/>
<dbReference type="InterPro" id="IPR008979">
    <property type="entry name" value="Galactose-bd-like_sf"/>
</dbReference>
<dbReference type="InterPro" id="IPR001944">
    <property type="entry name" value="Glycoside_Hdrlase_35"/>
</dbReference>
<dbReference type="InterPro" id="IPR026283">
    <property type="entry name" value="B-gal_1-like"/>
</dbReference>
<dbReference type="Pfam" id="PF21467">
    <property type="entry name" value="BetaGal_gal-bd"/>
    <property type="match status" value="1"/>
</dbReference>
<keyword evidence="3 4" id="KW-0326">Glycosidase</keyword>
<comment type="caution">
    <text evidence="9">The sequence shown here is derived from an EMBL/GenBank/DDBJ whole genome shotgun (WGS) entry which is preliminary data.</text>
</comment>
<keyword evidence="10" id="KW-1185">Reference proteome</keyword>
<evidence type="ECO:0000256" key="1">
    <source>
        <dbReference type="ARBA" id="ARBA00009809"/>
    </source>
</evidence>
<dbReference type="InterPro" id="IPR048912">
    <property type="entry name" value="BetaGal1-like_ABD1"/>
</dbReference>
<dbReference type="Pfam" id="PF01301">
    <property type="entry name" value="Glyco_hydro_35"/>
    <property type="match status" value="1"/>
</dbReference>
<dbReference type="InterPro" id="IPR031330">
    <property type="entry name" value="Gly_Hdrlase_35_cat"/>
</dbReference>
<dbReference type="SUPFAM" id="SSF51445">
    <property type="entry name" value="(Trans)glycosidases"/>
    <property type="match status" value="1"/>
</dbReference>
<evidence type="ECO:0000313" key="9">
    <source>
        <dbReference type="EMBL" id="KAJ8983195.1"/>
    </source>
</evidence>
<evidence type="ECO:0000256" key="5">
    <source>
        <dbReference type="RuleBase" id="RU003679"/>
    </source>
</evidence>
<reference evidence="9" key="1">
    <citation type="journal article" date="2023" name="Insect Mol. Biol.">
        <title>Genome sequencing provides insights into the evolution of gene families encoding plant cell wall-degrading enzymes in longhorned beetles.</title>
        <authorList>
            <person name="Shin N.R."/>
            <person name="Okamura Y."/>
            <person name="Kirsch R."/>
            <person name="Pauchet Y."/>
        </authorList>
    </citation>
    <scope>NUCLEOTIDE SEQUENCE</scope>
    <source>
        <strain evidence="9">MMC_N1</strain>
    </source>
</reference>
<feature type="domain" description="Beta-galactosidase 1-like first all-beta" evidence="7">
    <location>
        <begin position="418"/>
        <end position="508"/>
    </location>
</feature>
<evidence type="ECO:0000256" key="4">
    <source>
        <dbReference type="RuleBase" id="RU000675"/>
    </source>
</evidence>
<feature type="domain" description="Beta-galactosidase galactose-binding" evidence="8">
    <location>
        <begin position="535"/>
        <end position="591"/>
    </location>
</feature>
<dbReference type="SUPFAM" id="SSF49785">
    <property type="entry name" value="Galactose-binding domain-like"/>
    <property type="match status" value="1"/>
</dbReference>
<evidence type="ECO:0000256" key="3">
    <source>
        <dbReference type="ARBA" id="ARBA00023295"/>
    </source>
</evidence>
<dbReference type="PRINTS" id="PR00742">
    <property type="entry name" value="GLHYDRLASE35"/>
</dbReference>
<dbReference type="InterPro" id="IPR017853">
    <property type="entry name" value="GH"/>
</dbReference>
<dbReference type="Gene3D" id="2.60.120.260">
    <property type="entry name" value="Galactose-binding domain-like"/>
    <property type="match status" value="2"/>
</dbReference>
<protein>
    <recommendedName>
        <fullName evidence="4">Beta-galactosidase</fullName>
        <ecNumber evidence="4">3.2.1.23</ecNumber>
    </recommendedName>
</protein>
<dbReference type="Proteomes" id="UP001162164">
    <property type="component" value="Unassembled WGS sequence"/>
</dbReference>
<name>A0ABQ9K101_9CUCU</name>
<dbReference type="PROSITE" id="PS01182">
    <property type="entry name" value="GLYCOSYL_HYDROL_F35"/>
    <property type="match status" value="1"/>
</dbReference>
<dbReference type="PIRSF" id="PIRSF006336">
    <property type="entry name" value="B-gal"/>
    <property type="match status" value="1"/>
</dbReference>
<dbReference type="PANTHER" id="PTHR23421">
    <property type="entry name" value="BETA-GALACTOSIDASE RELATED"/>
    <property type="match status" value="1"/>
</dbReference>
<comment type="catalytic activity">
    <reaction evidence="4">
        <text>Hydrolysis of terminal non-reducing beta-D-galactose residues in beta-D-galactosides.</text>
        <dbReference type="EC" id="3.2.1.23"/>
    </reaction>
</comment>
<evidence type="ECO:0000259" key="8">
    <source>
        <dbReference type="Pfam" id="PF21467"/>
    </source>
</evidence>
<dbReference type="InterPro" id="IPR019801">
    <property type="entry name" value="Glyco_hydro_35_CS"/>
</dbReference>
<dbReference type="EC" id="3.2.1.23" evidence="4"/>
<evidence type="ECO:0000259" key="6">
    <source>
        <dbReference type="Pfam" id="PF01301"/>
    </source>
</evidence>
<evidence type="ECO:0000259" key="7">
    <source>
        <dbReference type="Pfam" id="PF21317"/>
    </source>
</evidence>